<dbReference type="PROSITE" id="PS50109">
    <property type="entry name" value="HIS_KIN"/>
    <property type="match status" value="1"/>
</dbReference>
<dbReference type="Pfam" id="PF00072">
    <property type="entry name" value="Response_reg"/>
    <property type="match status" value="1"/>
</dbReference>
<dbReference type="InterPro" id="IPR001610">
    <property type="entry name" value="PAC"/>
</dbReference>
<keyword evidence="7" id="KW-0902">Two-component regulatory system</keyword>
<dbReference type="AlphaFoldDB" id="A0A0G3BFK5"/>
<dbReference type="STRING" id="413882.AAW51_0057"/>
<evidence type="ECO:0000259" key="16">
    <source>
        <dbReference type="PROSITE" id="PS50113"/>
    </source>
</evidence>
<dbReference type="PANTHER" id="PTHR43047">
    <property type="entry name" value="TWO-COMPONENT HISTIDINE PROTEIN KINASE"/>
    <property type="match status" value="1"/>
</dbReference>
<dbReference type="InterPro" id="IPR011006">
    <property type="entry name" value="CheY-like_superfamily"/>
</dbReference>
<evidence type="ECO:0000259" key="14">
    <source>
        <dbReference type="PROSITE" id="PS50110"/>
    </source>
</evidence>
<evidence type="ECO:0000256" key="11">
    <source>
        <dbReference type="PROSITE-ProRule" id="PRU00169"/>
    </source>
</evidence>
<dbReference type="CDD" id="cd00130">
    <property type="entry name" value="PAS"/>
    <property type="match status" value="4"/>
</dbReference>
<accession>A0A0G3BFK5</accession>
<dbReference type="SUPFAM" id="SSF55874">
    <property type="entry name" value="ATPase domain of HSP90 chaperone/DNA topoisomerase II/histidine kinase"/>
    <property type="match status" value="1"/>
</dbReference>
<proteinExistence type="predicted"/>
<dbReference type="RefSeq" id="WP_053013214.1">
    <property type="nucleotide sequence ID" value="NZ_CP011371.1"/>
</dbReference>
<dbReference type="SUPFAM" id="SSF55785">
    <property type="entry name" value="PYP-like sensor domain (PAS domain)"/>
    <property type="match status" value="4"/>
</dbReference>
<keyword evidence="4" id="KW-0808">Transferase</keyword>
<dbReference type="SMART" id="SM00086">
    <property type="entry name" value="PAC"/>
    <property type="match status" value="4"/>
</dbReference>
<sequence length="1082" mass="118503">MSSQRRFESLPSSVVDGQVARYFFIAGGLLCLLAAAAVGLFYEGFLPGQRAVTVGTAAGASLLFALGLAAPHRYRPWSMGVALLGVIATLVVAAVSTGQGVHTPALGMMGLLVMVSGLLLGLRVGAALAAVGFVALLLLAQFERVGLLAGASAAVSLSWRNRVVTQTVVLCCGLGFSWALGTLVRRMLLDATRQRERFRTLLGIAADWYWEQDESFCCHYLSDAFERVTGVTRAACLARPWWDMPGLTLDGDAGWEAHQSALRAHLPFRDLTVCLRSPEGRRLYLSLSGEPAFDDDGVFRGYWGVGQDITAQREAQHAVAASEQRYRNLFARSPSALVIHRDGRVMTANEAAARLFGFPDPLAMVDLDLFSLYDEASARIAQERLVQLDTLPFGESLPLVDLAITRRDGRQVHVAATGSRVEWPDGRAIESIFLDNTGRRQAETALLRSEAMLSRLFSSSPDVITVTDPQTGRYVMVNPGFTRVTGYSAEEAVGRTVLELGLLRPELRERILAEMRQKGSVQDMLLPYNVKGGQVVWVQISGAMFEVESNRYLLVLARDVTERERSRAEYKAILDNASVGIALVQHGRFHQANTRFEAMLGWPAGTLVGERVRAIWPSDLEFERSASVTREVLARGEPLDFEWEMFRRDGSRFWARCRARVVADPDVGRVATIWIVEDITEQRRVADDLAAAKEQAEAASQAKSSFLANMSHEIRTPLHGVLGLAQLALSPGIEPQRREDYLRRIVDSAQTLSAIISDILDLSKIEAGRVQLEAIPFDLWNLLQTLHSSYAELAQERSLSLTLHVSAEVQRWAIGDPVRLQQILGNFVSNALKFTEHGDIAIEAARLPGGELRFSVRDSGPGIPPAVQERLFRPFTQADESISRRYGGTGLGLSICRELAYLMGGQVGVESRPGVGSVFWTELPLPVADSQQVGAPPAADATDGLAGSRVLVVEDNPVNMMIAVATLEQWGVEVVQACNGQEALDCVERQPGHFDAVLMDVHMPGMSGYEVAQALRRDYDAERLPIIALTAAALVSEQERTRACGMNDFVAKPIDLGRLHATLCRWIMAGKRAVRDDSPDVR</sequence>
<dbReference type="OrthoDB" id="5290456at2"/>
<feature type="domain" description="Histidine kinase" evidence="13">
    <location>
        <begin position="709"/>
        <end position="927"/>
    </location>
</feature>
<dbReference type="CDD" id="cd16922">
    <property type="entry name" value="HATPase_EvgS-ArcB-TorS-like"/>
    <property type="match status" value="1"/>
</dbReference>
<dbReference type="InterPro" id="IPR036890">
    <property type="entry name" value="HATPase_C_sf"/>
</dbReference>
<keyword evidence="12" id="KW-0812">Transmembrane</keyword>
<dbReference type="Gene3D" id="1.10.287.130">
    <property type="match status" value="1"/>
</dbReference>
<evidence type="ECO:0000256" key="6">
    <source>
        <dbReference type="ARBA" id="ARBA00022777"/>
    </source>
</evidence>
<dbReference type="Gene3D" id="3.30.565.10">
    <property type="entry name" value="Histidine kinase-like ATPase, C-terminal domain"/>
    <property type="match status" value="1"/>
</dbReference>
<feature type="domain" description="PAS" evidence="15">
    <location>
        <begin position="449"/>
        <end position="517"/>
    </location>
</feature>
<dbReference type="InterPro" id="IPR003661">
    <property type="entry name" value="HisK_dim/P_dom"/>
</dbReference>
<dbReference type="InterPro" id="IPR035965">
    <property type="entry name" value="PAS-like_dom_sf"/>
</dbReference>
<dbReference type="Gene3D" id="3.40.50.2300">
    <property type="match status" value="1"/>
</dbReference>
<dbReference type="Pfam" id="PF02518">
    <property type="entry name" value="HATPase_c"/>
    <property type="match status" value="1"/>
</dbReference>
<name>A0A0G3BFK5_9BURK</name>
<evidence type="ECO:0000256" key="12">
    <source>
        <dbReference type="SAM" id="Phobius"/>
    </source>
</evidence>
<evidence type="ECO:0000256" key="10">
    <source>
        <dbReference type="ARBA" id="ARBA00070152"/>
    </source>
</evidence>
<organism evidence="17 18">
    <name type="scientific">Caldimonas brevitalea</name>
    <dbReference type="NCBI Taxonomy" id="413882"/>
    <lineage>
        <taxon>Bacteria</taxon>
        <taxon>Pseudomonadati</taxon>
        <taxon>Pseudomonadota</taxon>
        <taxon>Betaproteobacteria</taxon>
        <taxon>Burkholderiales</taxon>
        <taxon>Sphaerotilaceae</taxon>
        <taxon>Caldimonas</taxon>
    </lineage>
</organism>
<evidence type="ECO:0000259" key="15">
    <source>
        <dbReference type="PROSITE" id="PS50112"/>
    </source>
</evidence>
<dbReference type="EMBL" id="CP011371">
    <property type="protein sequence ID" value="AKJ26748.1"/>
    <property type="molecule type" value="Genomic_DNA"/>
</dbReference>
<evidence type="ECO:0000256" key="7">
    <source>
        <dbReference type="ARBA" id="ARBA00023012"/>
    </source>
</evidence>
<evidence type="ECO:0000256" key="8">
    <source>
        <dbReference type="ARBA" id="ARBA00023026"/>
    </source>
</evidence>
<dbReference type="InterPro" id="IPR000700">
    <property type="entry name" value="PAS-assoc_C"/>
</dbReference>
<dbReference type="PRINTS" id="PR00344">
    <property type="entry name" value="BCTRLSENSOR"/>
</dbReference>
<dbReference type="InterPro" id="IPR001789">
    <property type="entry name" value="Sig_transdc_resp-reg_receiver"/>
</dbReference>
<dbReference type="InterPro" id="IPR036097">
    <property type="entry name" value="HisK_dim/P_sf"/>
</dbReference>
<keyword evidence="3 11" id="KW-0597">Phosphoprotein</keyword>
<dbReference type="InterPro" id="IPR005467">
    <property type="entry name" value="His_kinase_dom"/>
</dbReference>
<feature type="modified residue" description="4-aspartylphosphate" evidence="11">
    <location>
        <position position="1000"/>
    </location>
</feature>
<dbReference type="PANTHER" id="PTHR43047:SF64">
    <property type="entry name" value="HISTIDINE KINASE CONTAINING CHEY-HOMOLOGOUS RECEIVER DOMAIN AND PAS DOMAIN-RELATED"/>
    <property type="match status" value="1"/>
</dbReference>
<dbReference type="Pfam" id="PF00512">
    <property type="entry name" value="HisKA"/>
    <property type="match status" value="1"/>
</dbReference>
<dbReference type="Gene3D" id="3.30.450.20">
    <property type="entry name" value="PAS domain"/>
    <property type="match status" value="4"/>
</dbReference>
<feature type="domain" description="PAC" evidence="16">
    <location>
        <begin position="639"/>
        <end position="691"/>
    </location>
</feature>
<dbReference type="SMART" id="SM00388">
    <property type="entry name" value="HisKA"/>
    <property type="match status" value="1"/>
</dbReference>
<evidence type="ECO:0000256" key="4">
    <source>
        <dbReference type="ARBA" id="ARBA00022679"/>
    </source>
</evidence>
<feature type="domain" description="PAC" evidence="16">
    <location>
        <begin position="269"/>
        <end position="321"/>
    </location>
</feature>
<gene>
    <name evidence="17" type="ORF">AAW51_0057</name>
</gene>
<reference evidence="17 18" key="1">
    <citation type="submission" date="2015-05" db="EMBL/GenBank/DDBJ databases">
        <authorList>
            <person name="Tang B."/>
            <person name="Yu Y."/>
        </authorList>
    </citation>
    <scope>NUCLEOTIDE SEQUENCE [LARGE SCALE GENOMIC DNA]</scope>
    <source>
        <strain evidence="17 18">DSM 7029</strain>
    </source>
</reference>
<dbReference type="EC" id="2.7.13.3" evidence="2"/>
<keyword evidence="12" id="KW-1133">Transmembrane helix</keyword>
<dbReference type="SMART" id="SM00387">
    <property type="entry name" value="HATPase_c"/>
    <property type="match status" value="1"/>
</dbReference>
<dbReference type="SMART" id="SM00091">
    <property type="entry name" value="PAS"/>
    <property type="match status" value="4"/>
</dbReference>
<keyword evidence="6" id="KW-0418">Kinase</keyword>
<feature type="transmembrane region" description="Helical" evidence="12">
    <location>
        <begin position="77"/>
        <end position="97"/>
    </location>
</feature>
<dbReference type="KEGG" id="pbh:AAW51_0057"/>
<dbReference type="Pfam" id="PF13188">
    <property type="entry name" value="PAS_8"/>
    <property type="match status" value="1"/>
</dbReference>
<dbReference type="Proteomes" id="UP000035352">
    <property type="component" value="Chromosome"/>
</dbReference>
<keyword evidence="18" id="KW-1185">Reference proteome</keyword>
<comment type="function">
    <text evidence="9">Member of the two-component regulatory system BvgS/BvgA. Phosphorylates BvgA via a four-step phosphorelay in response to environmental signals.</text>
</comment>
<evidence type="ECO:0000256" key="5">
    <source>
        <dbReference type="ARBA" id="ARBA00022729"/>
    </source>
</evidence>
<feature type="transmembrane region" description="Helical" evidence="12">
    <location>
        <begin position="48"/>
        <end position="70"/>
    </location>
</feature>
<dbReference type="InterPro" id="IPR000014">
    <property type="entry name" value="PAS"/>
</dbReference>
<evidence type="ECO:0000313" key="18">
    <source>
        <dbReference type="Proteomes" id="UP000035352"/>
    </source>
</evidence>
<dbReference type="InterPro" id="IPR004358">
    <property type="entry name" value="Sig_transdc_His_kin-like_C"/>
</dbReference>
<dbReference type="Pfam" id="PF08448">
    <property type="entry name" value="PAS_4"/>
    <property type="match status" value="2"/>
</dbReference>
<dbReference type="SUPFAM" id="SSF47384">
    <property type="entry name" value="Homodimeric domain of signal transducing histidine kinase"/>
    <property type="match status" value="1"/>
</dbReference>
<feature type="transmembrane region" description="Helical" evidence="12">
    <location>
        <begin position="163"/>
        <end position="184"/>
    </location>
</feature>
<dbReference type="PROSITE" id="PS50110">
    <property type="entry name" value="RESPONSE_REGULATORY"/>
    <property type="match status" value="1"/>
</dbReference>
<dbReference type="NCBIfam" id="TIGR00229">
    <property type="entry name" value="sensory_box"/>
    <property type="match status" value="4"/>
</dbReference>
<dbReference type="CDD" id="cd17546">
    <property type="entry name" value="REC_hyHK_CKI1_RcsC-like"/>
    <property type="match status" value="1"/>
</dbReference>
<keyword evidence="5" id="KW-0732">Signal</keyword>
<dbReference type="SUPFAM" id="SSF52172">
    <property type="entry name" value="CheY-like"/>
    <property type="match status" value="1"/>
</dbReference>
<dbReference type="PROSITE" id="PS50112">
    <property type="entry name" value="PAS"/>
    <property type="match status" value="1"/>
</dbReference>
<dbReference type="CDD" id="cd00082">
    <property type="entry name" value="HisKA"/>
    <property type="match status" value="1"/>
</dbReference>
<dbReference type="PROSITE" id="PS50113">
    <property type="entry name" value="PAC"/>
    <property type="match status" value="2"/>
</dbReference>
<evidence type="ECO:0000313" key="17">
    <source>
        <dbReference type="EMBL" id="AKJ26748.1"/>
    </source>
</evidence>
<evidence type="ECO:0000259" key="13">
    <source>
        <dbReference type="PROSITE" id="PS50109"/>
    </source>
</evidence>
<dbReference type="FunFam" id="3.30.565.10:FF:000010">
    <property type="entry name" value="Sensor histidine kinase RcsC"/>
    <property type="match status" value="1"/>
</dbReference>
<dbReference type="InterPro" id="IPR013656">
    <property type="entry name" value="PAS_4"/>
</dbReference>
<evidence type="ECO:0000256" key="9">
    <source>
        <dbReference type="ARBA" id="ARBA00058004"/>
    </source>
</evidence>
<protein>
    <recommendedName>
        <fullName evidence="10">Virulence sensor protein BvgS</fullName>
        <ecNumber evidence="2">2.7.13.3</ecNumber>
    </recommendedName>
</protein>
<dbReference type="SMART" id="SM00448">
    <property type="entry name" value="REC"/>
    <property type="match status" value="1"/>
</dbReference>
<evidence type="ECO:0000256" key="3">
    <source>
        <dbReference type="ARBA" id="ARBA00022553"/>
    </source>
</evidence>
<evidence type="ECO:0000256" key="2">
    <source>
        <dbReference type="ARBA" id="ARBA00012438"/>
    </source>
</evidence>
<feature type="transmembrane region" description="Helical" evidence="12">
    <location>
        <begin position="109"/>
        <end position="142"/>
    </location>
</feature>
<dbReference type="InterPro" id="IPR003594">
    <property type="entry name" value="HATPase_dom"/>
</dbReference>
<dbReference type="GO" id="GO:0000155">
    <property type="term" value="F:phosphorelay sensor kinase activity"/>
    <property type="evidence" value="ECO:0007669"/>
    <property type="project" value="InterPro"/>
</dbReference>
<evidence type="ECO:0000256" key="1">
    <source>
        <dbReference type="ARBA" id="ARBA00000085"/>
    </source>
</evidence>
<dbReference type="Pfam" id="PF13426">
    <property type="entry name" value="PAS_9"/>
    <property type="match status" value="1"/>
</dbReference>
<comment type="catalytic activity">
    <reaction evidence="1">
        <text>ATP + protein L-histidine = ADP + protein N-phospho-L-histidine.</text>
        <dbReference type="EC" id="2.7.13.3"/>
    </reaction>
</comment>
<feature type="domain" description="Response regulatory" evidence="14">
    <location>
        <begin position="949"/>
        <end position="1067"/>
    </location>
</feature>
<keyword evidence="8" id="KW-0843">Virulence</keyword>
<keyword evidence="12" id="KW-0472">Membrane</keyword>
<feature type="transmembrane region" description="Helical" evidence="12">
    <location>
        <begin position="21"/>
        <end position="42"/>
    </location>
</feature>